<dbReference type="AlphaFoldDB" id="A0AAW0RFB0"/>
<dbReference type="PRINTS" id="PR00411">
    <property type="entry name" value="PNDRDTASEI"/>
</dbReference>
<feature type="domain" description="FAD/NAD(P)-binding" evidence="2">
    <location>
        <begin position="123"/>
        <end position="443"/>
    </location>
</feature>
<sequence length="533" mass="57118">MAAPCATRTFFSTNTIRHVFPLAARHAAASPKATTSLASLCSSRYTSLFSSSSSIFSTKRPAPPHRVLPPLNYPLRRRPGPRPPQQSRFFTTSYPAAAAAAAQLSTDSHSMSSVASTPAPVRIFIAGGSYAGLSAAMNLLDLSSGASPRQATEPYPHVAGFEKMDIEITLADERDGWYHLIGSPLALADNEYAKKAWVKYADIPSMQVPNLKVVVGSVTAVDCVSKTATTLDAVTRVATEHAYDFFVAATGLRRVWPTVPQSLSRKQYLVEAGEHVHAVSNAQHGVVVVGGGAVGIEMAGELKAVHPRIDVTLVHSRDRLLSSEGLSDECKDTTLALLREAGVNVVLNHRLGRSTRVETTDGSTKYDIEFTNGHKMTASEIIMAVSQPTSTATYMPATALDENQLVKINPNLTLVEGTPNADYHFCAGDVAKWSGIKRCGGAMHGGHYAAYNIHQTILRDRVPGGHQPKYSEFTEFPVCIGLAVGNTAVSSGPESGTVSGPEVMKAYFRDDLGFDICWESMQLGGKKETVVEA</sequence>
<dbReference type="PANTHER" id="PTHR43735:SF24">
    <property type="entry name" value="NUCLEOTIDE-DISULPHIDE OXIDOREDUCTASE AMID-LIKE, PUTATIVE (AFU_ORTHOLOGUE AFUA_1G17180)-RELATED"/>
    <property type="match status" value="1"/>
</dbReference>
<dbReference type="EMBL" id="JAAHCF010001471">
    <property type="protein sequence ID" value="KAK8140857.1"/>
    <property type="molecule type" value="Genomic_DNA"/>
</dbReference>
<dbReference type="SUPFAM" id="SSF51905">
    <property type="entry name" value="FAD/NAD(P)-binding domain"/>
    <property type="match status" value="1"/>
</dbReference>
<evidence type="ECO:0000313" key="4">
    <source>
        <dbReference type="Proteomes" id="UP001397290"/>
    </source>
</evidence>
<comment type="caution">
    <text evidence="3">The sequence shown here is derived from an EMBL/GenBank/DDBJ whole genome shotgun (WGS) entry which is preliminary data.</text>
</comment>
<dbReference type="Proteomes" id="UP001397290">
    <property type="component" value="Unassembled WGS sequence"/>
</dbReference>
<dbReference type="Gene3D" id="3.50.50.100">
    <property type="match status" value="1"/>
</dbReference>
<dbReference type="GO" id="GO:0050660">
    <property type="term" value="F:flavin adenine dinucleotide binding"/>
    <property type="evidence" value="ECO:0007669"/>
    <property type="project" value="TreeGrafter"/>
</dbReference>
<name>A0AAW0RFB0_9HYPO</name>
<accession>A0AAW0RFB0</accession>
<dbReference type="PRINTS" id="PR00368">
    <property type="entry name" value="FADPNR"/>
</dbReference>
<proteinExistence type="predicted"/>
<evidence type="ECO:0000313" key="3">
    <source>
        <dbReference type="EMBL" id="KAK8140857.1"/>
    </source>
</evidence>
<dbReference type="InterPro" id="IPR023753">
    <property type="entry name" value="FAD/NAD-binding_dom"/>
</dbReference>
<organism evidence="3 4">
    <name type="scientific">Beauveria asiatica</name>
    <dbReference type="NCBI Taxonomy" id="1069075"/>
    <lineage>
        <taxon>Eukaryota</taxon>
        <taxon>Fungi</taxon>
        <taxon>Dikarya</taxon>
        <taxon>Ascomycota</taxon>
        <taxon>Pezizomycotina</taxon>
        <taxon>Sordariomycetes</taxon>
        <taxon>Hypocreomycetidae</taxon>
        <taxon>Hypocreales</taxon>
        <taxon>Cordycipitaceae</taxon>
        <taxon>Beauveria</taxon>
    </lineage>
</organism>
<protein>
    <recommendedName>
        <fullName evidence="2">FAD/NAD(P)-binding domain-containing protein</fullName>
    </recommendedName>
</protein>
<dbReference type="InterPro" id="IPR036188">
    <property type="entry name" value="FAD/NAD-bd_sf"/>
</dbReference>
<reference evidence="3 4" key="1">
    <citation type="submission" date="2020-02" db="EMBL/GenBank/DDBJ databases">
        <title>Comparative genomics of the hypocrealean fungal genus Beauvera.</title>
        <authorList>
            <person name="Showalter D.N."/>
            <person name="Bushley K.E."/>
            <person name="Rehner S.A."/>
        </authorList>
    </citation>
    <scope>NUCLEOTIDE SEQUENCE [LARGE SCALE GENOMIC DNA]</scope>
    <source>
        <strain evidence="3 4">ARSEF4384</strain>
    </source>
</reference>
<dbReference type="PANTHER" id="PTHR43735">
    <property type="entry name" value="APOPTOSIS-INDUCING FACTOR 1"/>
    <property type="match status" value="1"/>
</dbReference>
<dbReference type="GO" id="GO:0005737">
    <property type="term" value="C:cytoplasm"/>
    <property type="evidence" value="ECO:0007669"/>
    <property type="project" value="TreeGrafter"/>
</dbReference>
<evidence type="ECO:0000259" key="2">
    <source>
        <dbReference type="Pfam" id="PF07992"/>
    </source>
</evidence>
<evidence type="ECO:0000256" key="1">
    <source>
        <dbReference type="SAM" id="MobiDB-lite"/>
    </source>
</evidence>
<dbReference type="GO" id="GO:0004174">
    <property type="term" value="F:electron-transferring-flavoprotein dehydrogenase activity"/>
    <property type="evidence" value="ECO:0007669"/>
    <property type="project" value="TreeGrafter"/>
</dbReference>
<feature type="region of interest" description="Disordered" evidence="1">
    <location>
        <begin position="59"/>
        <end position="88"/>
    </location>
</feature>
<dbReference type="Pfam" id="PF07992">
    <property type="entry name" value="Pyr_redox_2"/>
    <property type="match status" value="1"/>
</dbReference>
<gene>
    <name evidence="3" type="ORF">G3M48_001611</name>
</gene>
<keyword evidence="4" id="KW-1185">Reference proteome</keyword>